<dbReference type="EMBL" id="LBBL01000300">
    <property type="protein sequence ID" value="KKF92925.1"/>
    <property type="molecule type" value="Genomic_DNA"/>
</dbReference>
<keyword evidence="3 6" id="KW-1133">Transmembrane helix</keyword>
<keyword evidence="4 6" id="KW-0472">Membrane</keyword>
<organism evidence="8 9">
    <name type="scientific">Ceratocystis fimbriata f. sp. platani</name>
    <dbReference type="NCBI Taxonomy" id="88771"/>
    <lineage>
        <taxon>Eukaryota</taxon>
        <taxon>Fungi</taxon>
        <taxon>Dikarya</taxon>
        <taxon>Ascomycota</taxon>
        <taxon>Pezizomycotina</taxon>
        <taxon>Sordariomycetes</taxon>
        <taxon>Hypocreomycetidae</taxon>
        <taxon>Microascales</taxon>
        <taxon>Ceratocystidaceae</taxon>
        <taxon>Ceratocystis</taxon>
    </lineage>
</organism>
<evidence type="ECO:0000256" key="4">
    <source>
        <dbReference type="ARBA" id="ARBA00023136"/>
    </source>
</evidence>
<evidence type="ECO:0000256" key="2">
    <source>
        <dbReference type="ARBA" id="ARBA00022692"/>
    </source>
</evidence>
<feature type="region of interest" description="Disordered" evidence="5">
    <location>
        <begin position="65"/>
        <end position="88"/>
    </location>
</feature>
<evidence type="ECO:0000256" key="6">
    <source>
        <dbReference type="SAM" id="Phobius"/>
    </source>
</evidence>
<comment type="subcellular location">
    <subcellularLocation>
        <location evidence="1">Membrane</location>
        <topology evidence="1">Multi-pass membrane protein</topology>
    </subcellularLocation>
</comment>
<dbReference type="Pfam" id="PF07690">
    <property type="entry name" value="MFS_1"/>
    <property type="match status" value="1"/>
</dbReference>
<dbReference type="InterPro" id="IPR011701">
    <property type="entry name" value="MFS"/>
</dbReference>
<keyword evidence="2 6" id="KW-0812">Transmembrane</keyword>
<feature type="compositionally biased region" description="Polar residues" evidence="5">
    <location>
        <begin position="66"/>
        <end position="81"/>
    </location>
</feature>
<dbReference type="InterPro" id="IPR036259">
    <property type="entry name" value="MFS_trans_sf"/>
</dbReference>
<feature type="transmembrane region" description="Helical" evidence="6">
    <location>
        <begin position="361"/>
        <end position="378"/>
    </location>
</feature>
<dbReference type="Proteomes" id="UP000034841">
    <property type="component" value="Unassembled WGS sequence"/>
</dbReference>
<dbReference type="AlphaFoldDB" id="A0A0F8B0H5"/>
<dbReference type="CDD" id="cd17476">
    <property type="entry name" value="MFS_Amf1_MDR_like"/>
    <property type="match status" value="1"/>
</dbReference>
<comment type="caution">
    <text evidence="8">The sequence shown here is derived from an EMBL/GenBank/DDBJ whole genome shotgun (WGS) entry which is preliminary data.</text>
</comment>
<feature type="transmembrane region" description="Helical" evidence="6">
    <location>
        <begin position="398"/>
        <end position="423"/>
    </location>
</feature>
<sequence length="618" mass="66724">MAQTINIQITLDRPQGSETFDSKNIPNIVVNVNDPSRPVTNIATAPAQAFVSAANASYAPRALSHSYGSHNNARGPSQYDSSGDEKRRIEQHMSRAYDSDEELVRNADSAGSNGDGEPLWLAEGMSKARQVMFIAIVCLSQFFTQAALLNTLIQLHVIGDDFGISAPGDLAWLVAGYSLTVGTFIIFSGRLGDVFGHSRIVIIGMAWFTVWTVVAGMSSQVSYFLFVLCRVFQGIGPALCLPNGMALLGSAFPPGPQKTMAFSFFAASAPCGAILGALTAGLIDEISIWEWTYYSMAIVLLFSTIIALISLPKDHVAGTTTWSTAMTDLDIPGATLGIVGMVLFNFAWNQAPTVGWDAPEILITIVVGTIMFIAFIYIEMKVAENPLIPKALLMNRDVGLVLAAVMFGWGTFGIWSMFFIQIIQEIRHISPLISAVWLIPLMPMGIVAAMTTGWFLGPLGVPASVVMMISLMAFLIGTLLTVTMPVEQTYWGQAFISVMIIPFGMDMSFPAATLIMSNSVSRKHQGVAASLINTVVNYGISLGLGYAGTLEASYSRGGRTPEDKLRGFRAALWVGVVLAALGVLVCVAYLGLFIRERDSKQHLTSDSEDEMGQRNEKM</sequence>
<feature type="transmembrane region" description="Helical" evidence="6">
    <location>
        <begin position="435"/>
        <end position="456"/>
    </location>
</feature>
<accession>A0A0F8B0H5</accession>
<dbReference type="PANTHER" id="PTHR42718">
    <property type="entry name" value="MAJOR FACILITATOR SUPERFAMILY MULTIDRUG TRANSPORTER MFSC"/>
    <property type="match status" value="1"/>
</dbReference>
<feature type="transmembrane region" description="Helical" evidence="6">
    <location>
        <begin position="291"/>
        <end position="311"/>
    </location>
</feature>
<feature type="transmembrane region" description="Helical" evidence="6">
    <location>
        <begin position="570"/>
        <end position="594"/>
    </location>
</feature>
<dbReference type="PANTHER" id="PTHR42718:SF1">
    <property type="entry name" value="LOW AFFINITY AMMONIUM TRANSPORTER"/>
    <property type="match status" value="1"/>
</dbReference>
<feature type="domain" description="Major facilitator superfamily (MFS) profile" evidence="7">
    <location>
        <begin position="130"/>
        <end position="600"/>
    </location>
</feature>
<feature type="transmembrane region" description="Helical" evidence="6">
    <location>
        <begin position="331"/>
        <end position="349"/>
    </location>
</feature>
<feature type="transmembrane region" description="Helical" evidence="6">
    <location>
        <begin position="131"/>
        <end position="158"/>
    </location>
</feature>
<dbReference type="SUPFAM" id="SSF103473">
    <property type="entry name" value="MFS general substrate transporter"/>
    <property type="match status" value="1"/>
</dbReference>
<dbReference type="OrthoDB" id="2428527at2759"/>
<feature type="transmembrane region" description="Helical" evidence="6">
    <location>
        <begin position="463"/>
        <end position="484"/>
    </location>
</feature>
<feature type="transmembrane region" description="Helical" evidence="6">
    <location>
        <begin position="170"/>
        <end position="188"/>
    </location>
</feature>
<feature type="transmembrane region" description="Helical" evidence="6">
    <location>
        <begin position="260"/>
        <end position="279"/>
    </location>
</feature>
<feature type="transmembrane region" description="Helical" evidence="6">
    <location>
        <begin position="490"/>
        <end position="515"/>
    </location>
</feature>
<evidence type="ECO:0000259" key="7">
    <source>
        <dbReference type="PROSITE" id="PS50850"/>
    </source>
</evidence>
<dbReference type="Gene3D" id="1.20.1720.10">
    <property type="entry name" value="Multidrug resistance protein D"/>
    <property type="match status" value="1"/>
</dbReference>
<dbReference type="InterPro" id="IPR020846">
    <property type="entry name" value="MFS_dom"/>
</dbReference>
<feature type="transmembrane region" description="Helical" evidence="6">
    <location>
        <begin position="527"/>
        <end position="550"/>
    </location>
</feature>
<evidence type="ECO:0000313" key="8">
    <source>
        <dbReference type="EMBL" id="KKF92925.1"/>
    </source>
</evidence>
<keyword evidence="9" id="KW-1185">Reference proteome</keyword>
<feature type="transmembrane region" description="Helical" evidence="6">
    <location>
        <begin position="200"/>
        <end position="217"/>
    </location>
</feature>
<gene>
    <name evidence="8" type="ORF">CFO_g4724</name>
</gene>
<proteinExistence type="predicted"/>
<dbReference type="PROSITE" id="PS50850">
    <property type="entry name" value="MFS"/>
    <property type="match status" value="1"/>
</dbReference>
<evidence type="ECO:0000256" key="1">
    <source>
        <dbReference type="ARBA" id="ARBA00004141"/>
    </source>
</evidence>
<dbReference type="GO" id="GO:0022857">
    <property type="term" value="F:transmembrane transporter activity"/>
    <property type="evidence" value="ECO:0007669"/>
    <property type="project" value="InterPro"/>
</dbReference>
<evidence type="ECO:0000313" key="9">
    <source>
        <dbReference type="Proteomes" id="UP000034841"/>
    </source>
</evidence>
<evidence type="ECO:0000256" key="5">
    <source>
        <dbReference type="SAM" id="MobiDB-lite"/>
    </source>
</evidence>
<dbReference type="GO" id="GO:0016020">
    <property type="term" value="C:membrane"/>
    <property type="evidence" value="ECO:0007669"/>
    <property type="project" value="UniProtKB-SubCell"/>
</dbReference>
<evidence type="ECO:0000256" key="3">
    <source>
        <dbReference type="ARBA" id="ARBA00022989"/>
    </source>
</evidence>
<name>A0A0F8B0H5_CERFI</name>
<reference evidence="8 9" key="1">
    <citation type="submission" date="2015-04" db="EMBL/GenBank/DDBJ databases">
        <title>Genome sequence of Ceratocystis platani, a major pathogen of plane trees.</title>
        <authorList>
            <person name="Belbahri L."/>
        </authorList>
    </citation>
    <scope>NUCLEOTIDE SEQUENCE [LARGE SCALE GENOMIC DNA]</scope>
    <source>
        <strain evidence="8 9">CFO</strain>
    </source>
</reference>
<dbReference type="Gene3D" id="1.20.1250.20">
    <property type="entry name" value="MFS general substrate transporter like domains"/>
    <property type="match status" value="1"/>
</dbReference>
<protein>
    <submittedName>
        <fullName evidence="8">Drug resistance protein</fullName>
    </submittedName>
</protein>